<dbReference type="PANTHER" id="PTHR22916:SF51">
    <property type="entry name" value="GLYCOSYLTRANSFERASE EPSH-RELATED"/>
    <property type="match status" value="1"/>
</dbReference>
<dbReference type="Proteomes" id="UP000251281">
    <property type="component" value="Unassembled WGS sequence"/>
</dbReference>
<dbReference type="CDD" id="cd00761">
    <property type="entry name" value="Glyco_tranf_GTA_type"/>
    <property type="match status" value="1"/>
</dbReference>
<dbReference type="RefSeq" id="WP_112091071.1">
    <property type="nucleotide sequence ID" value="NZ_PRLD01000007.1"/>
</dbReference>
<keyword evidence="1" id="KW-0328">Glycosyltransferase</keyword>
<sequence length="313" mass="36281">MQGKISIIVPVYKVEKELDRCVQSLLKQTYKNLEIILVDDGSPDRCPILCDQYAMEDERIRVIHKKNGGLSDARNAGLNLATGEYVLYVDSDDYIELDSCERLISATSDGQVDIVVGNAIMEKPDGNEKMIHSATPAGFIYSAKDFVEKAVCESQWYAPAWLNMYRRKFLLDNELYFKKGIYFEDVQMLPRVFLPAKKITCIDETFYHYIIRENSIMTSQRDEKKKNDSVKNLKEWKNQFDLLDDKALQKCMYGMLVKMYIHECQLYDIHGFVIDGMDFSFCFKNALNKKEKIKTVLFGKMPKAYSILARYLS</sequence>
<comment type="caution">
    <text evidence="4">The sequence shown here is derived from an EMBL/GenBank/DDBJ whole genome shotgun (WGS) entry which is preliminary data.</text>
</comment>
<dbReference type="GO" id="GO:0016757">
    <property type="term" value="F:glycosyltransferase activity"/>
    <property type="evidence" value="ECO:0007669"/>
    <property type="project" value="UniProtKB-KW"/>
</dbReference>
<proteinExistence type="predicted"/>
<evidence type="ECO:0000256" key="1">
    <source>
        <dbReference type="ARBA" id="ARBA00022676"/>
    </source>
</evidence>
<evidence type="ECO:0000313" key="5">
    <source>
        <dbReference type="Proteomes" id="UP000251281"/>
    </source>
</evidence>
<dbReference type="PANTHER" id="PTHR22916">
    <property type="entry name" value="GLYCOSYLTRANSFERASE"/>
    <property type="match status" value="1"/>
</dbReference>
<reference evidence="4 5" key="1">
    <citation type="submission" date="2018-02" db="EMBL/GenBank/DDBJ databases">
        <title>Complete genome sequencing of Faecalibacterium prausnitzii strains isolated from the human gut.</title>
        <authorList>
            <person name="Fitzgerald B.C."/>
            <person name="Shkoporov A.N."/>
            <person name="Ross P.R."/>
            <person name="Hill C."/>
        </authorList>
    </citation>
    <scope>NUCLEOTIDE SEQUENCE [LARGE SCALE GENOMIC DNA]</scope>
    <source>
        <strain evidence="4 5">APC923/51-1</strain>
    </source>
</reference>
<name>A0A329U719_9FIRM</name>
<dbReference type="SUPFAM" id="SSF53448">
    <property type="entry name" value="Nucleotide-diphospho-sugar transferases"/>
    <property type="match status" value="1"/>
</dbReference>
<dbReference type="Pfam" id="PF00535">
    <property type="entry name" value="Glycos_transf_2"/>
    <property type="match status" value="1"/>
</dbReference>
<feature type="domain" description="Glycosyltransferase 2-like" evidence="3">
    <location>
        <begin position="6"/>
        <end position="138"/>
    </location>
</feature>
<dbReference type="InterPro" id="IPR001173">
    <property type="entry name" value="Glyco_trans_2-like"/>
</dbReference>
<protein>
    <submittedName>
        <fullName evidence="4">Glycosyl transferase</fullName>
    </submittedName>
</protein>
<evidence type="ECO:0000313" key="4">
    <source>
        <dbReference type="EMBL" id="RAW57269.1"/>
    </source>
</evidence>
<dbReference type="EMBL" id="PRLD01000007">
    <property type="protein sequence ID" value="RAW57269.1"/>
    <property type="molecule type" value="Genomic_DNA"/>
</dbReference>
<gene>
    <name evidence="4" type="ORF">C4N24_08625</name>
</gene>
<dbReference type="InterPro" id="IPR029044">
    <property type="entry name" value="Nucleotide-diphossugar_trans"/>
</dbReference>
<evidence type="ECO:0000256" key="2">
    <source>
        <dbReference type="ARBA" id="ARBA00022679"/>
    </source>
</evidence>
<accession>A0A329U719</accession>
<evidence type="ECO:0000259" key="3">
    <source>
        <dbReference type="Pfam" id="PF00535"/>
    </source>
</evidence>
<organism evidence="4 5">
    <name type="scientific">Faecalibacterium prausnitzii</name>
    <dbReference type="NCBI Taxonomy" id="853"/>
    <lineage>
        <taxon>Bacteria</taxon>
        <taxon>Bacillati</taxon>
        <taxon>Bacillota</taxon>
        <taxon>Clostridia</taxon>
        <taxon>Eubacteriales</taxon>
        <taxon>Oscillospiraceae</taxon>
        <taxon>Faecalibacterium</taxon>
    </lineage>
</organism>
<keyword evidence="2 4" id="KW-0808">Transferase</keyword>
<dbReference type="AlphaFoldDB" id="A0A329U719"/>
<dbReference type="Gene3D" id="3.90.550.10">
    <property type="entry name" value="Spore Coat Polysaccharide Biosynthesis Protein SpsA, Chain A"/>
    <property type="match status" value="1"/>
</dbReference>